<dbReference type="Pfam" id="PF07886">
    <property type="entry name" value="BA14K"/>
    <property type="match status" value="1"/>
</dbReference>
<keyword evidence="5" id="KW-0430">Lectin</keyword>
<organism evidence="8 9">
    <name type="scientific">Bradyrhizobium brasilense</name>
    <dbReference type="NCBI Taxonomy" id="1419277"/>
    <lineage>
        <taxon>Bacteria</taxon>
        <taxon>Pseudomonadati</taxon>
        <taxon>Pseudomonadota</taxon>
        <taxon>Alphaproteobacteria</taxon>
        <taxon>Hyphomicrobiales</taxon>
        <taxon>Nitrobacteraceae</taxon>
        <taxon>Bradyrhizobium</taxon>
    </lineage>
</organism>
<keyword evidence="4" id="KW-0472">Membrane</keyword>
<name>A0A1G6YEI4_9BRAD</name>
<sequence length="122" mass="12394">MRRARFVKVVLMAATGAMVFSASAISAPLQHGTGVAAAVPSLTEKVWCRYGQCYDNGGGAAVGGLVGGLIGGVIAAGAANAAAQQEAAAAQQHAASCAQRYRSYDAASNTFQAKDGRRYPCQ</sequence>
<dbReference type="EMBL" id="FMZW01000016">
    <property type="protein sequence ID" value="SDD88005.1"/>
    <property type="molecule type" value="Genomic_DNA"/>
</dbReference>
<evidence type="ECO:0000256" key="5">
    <source>
        <dbReference type="ARBA" id="ARBA00022734"/>
    </source>
</evidence>
<evidence type="ECO:0000256" key="1">
    <source>
        <dbReference type="ARBA" id="ARBA00004167"/>
    </source>
</evidence>
<evidence type="ECO:0000313" key="8">
    <source>
        <dbReference type="EMBL" id="SDD88005.1"/>
    </source>
</evidence>
<comment type="subcellular location">
    <subcellularLocation>
        <location evidence="1">Membrane</location>
        <topology evidence="1">Single-pass membrane protein</topology>
    </subcellularLocation>
</comment>
<keyword evidence="4" id="KW-1003">Cell membrane</keyword>
<comment type="similarity">
    <text evidence="2">Belongs to the BA14k family.</text>
</comment>
<evidence type="ECO:0000256" key="7">
    <source>
        <dbReference type="SAM" id="SignalP"/>
    </source>
</evidence>
<proteinExistence type="inferred from homology"/>
<evidence type="ECO:0000256" key="2">
    <source>
        <dbReference type="ARBA" id="ARBA00010270"/>
    </source>
</evidence>
<dbReference type="Proteomes" id="UP000199245">
    <property type="component" value="Unassembled WGS sequence"/>
</dbReference>
<gene>
    <name evidence="8" type="ORF">SAMN05216337_1016143</name>
</gene>
<evidence type="ECO:0000313" key="9">
    <source>
        <dbReference type="Proteomes" id="UP000199245"/>
    </source>
</evidence>
<feature type="chain" id="PRO_5011443506" description="Lectin-like protein BA14k" evidence="7">
    <location>
        <begin position="27"/>
        <end position="122"/>
    </location>
</feature>
<dbReference type="GO" id="GO:0030246">
    <property type="term" value="F:carbohydrate binding"/>
    <property type="evidence" value="ECO:0007669"/>
    <property type="project" value="UniProtKB-KW"/>
</dbReference>
<comment type="function">
    <text evidence="6">Has immunoglobulin-binding and hemagglutination properties, and can bind to mannose. Essential for virulence. May be involved in LPS biosynthesis or polysaccharide transport.</text>
</comment>
<dbReference type="GO" id="GO:0016020">
    <property type="term" value="C:membrane"/>
    <property type="evidence" value="ECO:0007669"/>
    <property type="project" value="UniProtKB-SubCell"/>
</dbReference>
<evidence type="ECO:0000256" key="3">
    <source>
        <dbReference type="ARBA" id="ARBA00020552"/>
    </source>
</evidence>
<protein>
    <recommendedName>
        <fullName evidence="3">Lectin-like protein BA14k</fullName>
    </recommendedName>
</protein>
<reference evidence="8 9" key="1">
    <citation type="submission" date="2016-10" db="EMBL/GenBank/DDBJ databases">
        <authorList>
            <person name="de Groot N.N."/>
        </authorList>
    </citation>
    <scope>NUCLEOTIDE SEQUENCE [LARGE SCALE GENOMIC DNA]</scope>
    <source>
        <strain evidence="8 9">R5</strain>
    </source>
</reference>
<accession>A0A1G6YEI4</accession>
<evidence type="ECO:0000256" key="6">
    <source>
        <dbReference type="ARBA" id="ARBA00025321"/>
    </source>
</evidence>
<dbReference type="AlphaFoldDB" id="A0A1G6YEI4"/>
<evidence type="ECO:0000256" key="4">
    <source>
        <dbReference type="ARBA" id="ARBA00022475"/>
    </source>
</evidence>
<feature type="signal peptide" evidence="7">
    <location>
        <begin position="1"/>
        <end position="26"/>
    </location>
</feature>
<keyword evidence="7" id="KW-0732">Signal</keyword>
<dbReference type="InterPro" id="IPR012413">
    <property type="entry name" value="BA14K"/>
</dbReference>